<accession>A0A644Y8K0</accession>
<organism evidence="2">
    <name type="scientific">bioreactor metagenome</name>
    <dbReference type="NCBI Taxonomy" id="1076179"/>
    <lineage>
        <taxon>unclassified sequences</taxon>
        <taxon>metagenomes</taxon>
        <taxon>ecological metagenomes</taxon>
    </lineage>
</organism>
<dbReference type="InterPro" id="IPR001279">
    <property type="entry name" value="Metallo-B-lactamas"/>
</dbReference>
<dbReference type="GO" id="GO:0016787">
    <property type="term" value="F:hydrolase activity"/>
    <property type="evidence" value="ECO:0007669"/>
    <property type="project" value="UniProtKB-KW"/>
</dbReference>
<dbReference type="PANTHER" id="PTHR47619">
    <property type="entry name" value="METALLO-HYDROLASE YYCJ-RELATED"/>
    <property type="match status" value="1"/>
</dbReference>
<dbReference type="SUPFAM" id="SSF56281">
    <property type="entry name" value="Metallo-hydrolase/oxidoreductase"/>
    <property type="match status" value="1"/>
</dbReference>
<evidence type="ECO:0000259" key="1">
    <source>
        <dbReference type="SMART" id="SM00849"/>
    </source>
</evidence>
<dbReference type="EMBL" id="VSSQ01003912">
    <property type="protein sequence ID" value="MPM22903.1"/>
    <property type="molecule type" value="Genomic_DNA"/>
</dbReference>
<sequence>MSLKFISLSSGSSGNSYYLGNDRVSFIIDAGIGVRTIKKRLAEYNVDAGKVDFILVTHDHSDHIRHLAALSERLMKPVVATQKLFNSIEVHPHTLGGVKSFRKIIEKEKPYHFKGISVTAFEVPHDATENLGYYIDFLGERFTIVTDLGHVTQKVIDFCRISNHVVIESNYDCGMLEGGKYPRYLIDRIRGGLGHLSNDETAAAIRLMYHQGLRNIFLCHLSDNNNTPELAYNTSHNVLRQLGVSPGNNLNLYCLPRKSHRCHIL</sequence>
<evidence type="ECO:0000313" key="2">
    <source>
        <dbReference type="EMBL" id="MPM22903.1"/>
    </source>
</evidence>
<dbReference type="EC" id="3.-.-.-" evidence="2"/>
<dbReference type="Pfam" id="PF12706">
    <property type="entry name" value="Lactamase_B_2"/>
    <property type="match status" value="1"/>
</dbReference>
<protein>
    <submittedName>
        <fullName evidence="2">Putative metallo-hydrolase YycJ</fullName>
        <ecNumber evidence="2">3.-.-.-</ecNumber>
    </submittedName>
</protein>
<name>A0A644Y8K0_9ZZZZ</name>
<comment type="caution">
    <text evidence="2">The sequence shown here is derived from an EMBL/GenBank/DDBJ whole genome shotgun (WGS) entry which is preliminary data.</text>
</comment>
<proteinExistence type="predicted"/>
<dbReference type="InterPro" id="IPR036866">
    <property type="entry name" value="RibonucZ/Hydroxyglut_hydro"/>
</dbReference>
<dbReference type="SMART" id="SM00849">
    <property type="entry name" value="Lactamase_B"/>
    <property type="match status" value="1"/>
</dbReference>
<reference evidence="2" key="1">
    <citation type="submission" date="2019-08" db="EMBL/GenBank/DDBJ databases">
        <authorList>
            <person name="Kucharzyk K."/>
            <person name="Murdoch R.W."/>
            <person name="Higgins S."/>
            <person name="Loffler F."/>
        </authorList>
    </citation>
    <scope>NUCLEOTIDE SEQUENCE</scope>
</reference>
<feature type="domain" description="Metallo-beta-lactamase" evidence="1">
    <location>
        <begin position="13"/>
        <end position="195"/>
    </location>
</feature>
<keyword evidence="2" id="KW-0378">Hydrolase</keyword>
<dbReference type="PANTHER" id="PTHR47619:SF1">
    <property type="entry name" value="EXODEOXYRIBONUCLEASE WALJ"/>
    <property type="match status" value="1"/>
</dbReference>
<dbReference type="AlphaFoldDB" id="A0A644Y8K0"/>
<gene>
    <name evidence="2" type="primary">yycJ_15</name>
    <name evidence="2" type="ORF">SDC9_69363</name>
</gene>
<dbReference type="Gene3D" id="3.60.15.10">
    <property type="entry name" value="Ribonuclease Z/Hydroxyacylglutathione hydrolase-like"/>
    <property type="match status" value="1"/>
</dbReference>
<dbReference type="InterPro" id="IPR052533">
    <property type="entry name" value="WalJ/YycJ-like"/>
</dbReference>